<comment type="caution">
    <text evidence="9">The sequence shown here is derived from an EMBL/GenBank/DDBJ whole genome shotgun (WGS) entry which is preliminary data.</text>
</comment>
<dbReference type="PANTHER" id="PTHR10851:SF0">
    <property type="entry name" value="PYRIDOXINE-5'-PHOSPHATE OXIDASE"/>
    <property type="match status" value="1"/>
</dbReference>
<dbReference type="OrthoDB" id="9780392at2"/>
<evidence type="ECO:0000256" key="1">
    <source>
        <dbReference type="ARBA" id="ARBA00007301"/>
    </source>
</evidence>
<accession>V5Z9M9</accession>
<feature type="domain" description="Pyridoxamine 5'-phosphate oxidase N-terminal" evidence="7">
    <location>
        <begin position="22"/>
        <end position="138"/>
    </location>
</feature>
<evidence type="ECO:0000313" key="10">
    <source>
        <dbReference type="Proteomes" id="UP000018217"/>
    </source>
</evidence>
<dbReference type="STRING" id="1161919.EPIR_2695"/>
<dbReference type="EMBL" id="CAHS01000016">
    <property type="protein sequence ID" value="CCG88058.1"/>
    <property type="molecule type" value="Genomic_DNA"/>
</dbReference>
<evidence type="ECO:0000313" key="9">
    <source>
        <dbReference type="EMBL" id="CCG88058.1"/>
    </source>
</evidence>
<feature type="binding site" evidence="6">
    <location>
        <begin position="121"/>
        <end position="122"/>
    </location>
    <ligand>
        <name>FMN</name>
        <dbReference type="ChEBI" id="CHEBI:58210"/>
    </ligand>
</feature>
<dbReference type="NCBIfam" id="NF004231">
    <property type="entry name" value="PRK05679.1"/>
    <property type="match status" value="1"/>
</dbReference>
<feature type="binding site" evidence="6">
    <location>
        <begin position="42"/>
        <end position="47"/>
    </location>
    <ligand>
        <name>FMN</name>
        <dbReference type="ChEBI" id="CHEBI:58210"/>
    </ligand>
</feature>
<keyword evidence="10" id="KW-1185">Reference proteome</keyword>
<dbReference type="EC" id="1.4.3.5" evidence="5"/>
<dbReference type="InterPro" id="IPR000659">
    <property type="entry name" value="Pyridox_Oxase"/>
</dbReference>
<dbReference type="Proteomes" id="UP000018217">
    <property type="component" value="Unassembled WGS sequence"/>
</dbReference>
<name>V5Z9M9_9GAMM</name>
<dbReference type="PANTHER" id="PTHR10851">
    <property type="entry name" value="PYRIDOXINE-5-PHOSPHATE OXIDASE"/>
    <property type="match status" value="1"/>
</dbReference>
<dbReference type="RefSeq" id="WP_023655834.1">
    <property type="nucleotide sequence ID" value="NZ_CAHS01000016.1"/>
</dbReference>
<keyword evidence="3 6" id="KW-0288">FMN</keyword>
<feature type="binding site" evidence="6">
    <location>
        <position position="176"/>
    </location>
    <ligand>
        <name>FMN</name>
        <dbReference type="ChEBI" id="CHEBI:58210"/>
    </ligand>
</feature>
<evidence type="ECO:0000259" key="7">
    <source>
        <dbReference type="Pfam" id="PF01243"/>
    </source>
</evidence>
<comment type="cofactor">
    <cofactor evidence="6">
        <name>FMN</name>
        <dbReference type="ChEBI" id="CHEBI:58210"/>
    </cofactor>
    <text evidence="6">Binds 1 FMN per subunit.</text>
</comment>
<dbReference type="GO" id="GO:0010181">
    <property type="term" value="F:FMN binding"/>
    <property type="evidence" value="ECO:0007669"/>
    <property type="project" value="UniProtKB-UniRule"/>
</dbReference>
<dbReference type="NCBIfam" id="TIGR00558">
    <property type="entry name" value="pdxH"/>
    <property type="match status" value="1"/>
</dbReference>
<dbReference type="SUPFAM" id="SSF50475">
    <property type="entry name" value="FMN-binding split barrel"/>
    <property type="match status" value="1"/>
</dbReference>
<keyword evidence="4 9" id="KW-0560">Oxidoreductase</keyword>
<dbReference type="Pfam" id="PF10590">
    <property type="entry name" value="PNP_phzG_C"/>
    <property type="match status" value="1"/>
</dbReference>
<dbReference type="InterPro" id="IPR011576">
    <property type="entry name" value="Pyridox_Oxase_N"/>
</dbReference>
<reference evidence="9 10" key="1">
    <citation type="journal article" date="2013" name="Syst. Appl. Microbiol.">
        <title>Phylogenetic position and virulence apparatus of the pear flower necrosis pathogen Erwinia piriflorinigrans CFBP 5888T as assessed by comparative genomics.</title>
        <authorList>
            <person name="Smits T.H."/>
            <person name="Rezzonico F."/>
            <person name="Lopez M.M."/>
            <person name="Blom J."/>
            <person name="Goesmann A."/>
            <person name="Frey J.E."/>
            <person name="Duffy B."/>
        </authorList>
    </citation>
    <scope>NUCLEOTIDE SEQUENCE [LARGE SCALE GENOMIC DNA]</scope>
    <source>
        <strain evidence="10">CFBP5888</strain>
    </source>
</reference>
<feature type="binding site" evidence="6">
    <location>
        <position position="64"/>
    </location>
    <ligand>
        <name>FMN</name>
        <dbReference type="ChEBI" id="CHEBI:58210"/>
    </ligand>
</feature>
<evidence type="ECO:0000259" key="8">
    <source>
        <dbReference type="Pfam" id="PF10590"/>
    </source>
</evidence>
<dbReference type="InterPro" id="IPR012349">
    <property type="entry name" value="Split_barrel_FMN-bd"/>
</dbReference>
<dbReference type="AlphaFoldDB" id="V5Z9M9"/>
<keyword evidence="2" id="KW-0285">Flavoprotein</keyword>
<dbReference type="PIRSF" id="PIRSF000190">
    <property type="entry name" value="Pyd_amn-ph_oxd"/>
    <property type="match status" value="1"/>
</dbReference>
<dbReference type="GO" id="GO:0008615">
    <property type="term" value="P:pyridoxine biosynthetic process"/>
    <property type="evidence" value="ECO:0007669"/>
    <property type="project" value="UniProtKB-UniRule"/>
</dbReference>
<organism evidence="9 10">
    <name type="scientific">Erwinia piriflorinigrans CFBP 5888</name>
    <dbReference type="NCBI Taxonomy" id="1161919"/>
    <lineage>
        <taxon>Bacteria</taxon>
        <taxon>Pseudomonadati</taxon>
        <taxon>Pseudomonadota</taxon>
        <taxon>Gammaproteobacteria</taxon>
        <taxon>Enterobacterales</taxon>
        <taxon>Erwiniaceae</taxon>
        <taxon>Erwinia</taxon>
    </lineage>
</organism>
<dbReference type="GO" id="GO:0004733">
    <property type="term" value="F:pyridoxamine phosphate oxidase activity"/>
    <property type="evidence" value="ECO:0007669"/>
    <property type="project" value="UniProtKB-UniRule"/>
</dbReference>
<dbReference type="InterPro" id="IPR019576">
    <property type="entry name" value="Pyridoxamine_oxidase_dimer_C"/>
</dbReference>
<protein>
    <recommendedName>
        <fullName evidence="5">Pyridoxamine 5'-phosphate oxidase</fullName>
        <ecNumber evidence="5">1.4.3.5</ecNumber>
    </recommendedName>
</protein>
<evidence type="ECO:0000256" key="3">
    <source>
        <dbReference type="ARBA" id="ARBA00022643"/>
    </source>
</evidence>
<dbReference type="Gene3D" id="2.30.110.10">
    <property type="entry name" value="Electron Transport, Fmn-binding Protein, Chain A"/>
    <property type="match status" value="1"/>
</dbReference>
<feature type="binding site" evidence="6">
    <location>
        <position position="86"/>
    </location>
    <ligand>
        <name>FMN</name>
        <dbReference type="ChEBI" id="CHEBI:58210"/>
    </ligand>
</feature>
<evidence type="ECO:0000256" key="5">
    <source>
        <dbReference type="NCBIfam" id="TIGR00558"/>
    </source>
</evidence>
<evidence type="ECO:0000256" key="2">
    <source>
        <dbReference type="ARBA" id="ARBA00022630"/>
    </source>
</evidence>
<proteinExistence type="inferred from homology"/>
<comment type="similarity">
    <text evidence="1">Belongs to the pyridoxamine 5'-phosphate oxidase family.</text>
</comment>
<sequence length="193" mass="22241">MQNDPIAKFHLWWSEVKEKGNLKHPGAVCVSTVAEDGFPSARFVDLKSAAPEGFIFCTWFDSQKGKEINHNNKVALTFWWEALGYQVRIAGHARPVSEQQSEEYWSSRSREAQLATLCFQQSQPLVSESAMLGKFQQAQAEAQGQPIKKPPRWGGMLVVPQSIEFLTFRDNRLHLRELYDQRDQTWHRQLLQP</sequence>
<dbReference type="Pfam" id="PF01243">
    <property type="entry name" value="PNPOx_N"/>
    <property type="match status" value="1"/>
</dbReference>
<evidence type="ECO:0000256" key="4">
    <source>
        <dbReference type="ARBA" id="ARBA00023002"/>
    </source>
</evidence>
<gene>
    <name evidence="9" type="primary">pdxH</name>
    <name evidence="9" type="ORF">EPIR_2695</name>
</gene>
<feature type="domain" description="Pyridoxine 5'-phosphate oxidase dimerisation C-terminal" evidence="8">
    <location>
        <begin position="153"/>
        <end position="193"/>
    </location>
</feature>
<evidence type="ECO:0000256" key="6">
    <source>
        <dbReference type="PIRSR" id="PIRSR000190-2"/>
    </source>
</evidence>